<keyword evidence="1" id="KW-0472">Membrane</keyword>
<dbReference type="AlphaFoldDB" id="A0A2A9EU48"/>
<comment type="caution">
    <text evidence="2">The sequence shown here is derived from an EMBL/GenBank/DDBJ whole genome shotgun (WGS) entry which is preliminary data.</text>
</comment>
<gene>
    <name evidence="2" type="ORF">ATJ88_0711</name>
</gene>
<keyword evidence="1" id="KW-0812">Transmembrane</keyword>
<evidence type="ECO:0000256" key="1">
    <source>
        <dbReference type="SAM" id="Phobius"/>
    </source>
</evidence>
<dbReference type="EMBL" id="PDJJ01000001">
    <property type="protein sequence ID" value="PFG42061.1"/>
    <property type="molecule type" value="Genomic_DNA"/>
</dbReference>
<accession>A0A2A9EU48</accession>
<feature type="transmembrane region" description="Helical" evidence="1">
    <location>
        <begin position="379"/>
        <end position="397"/>
    </location>
</feature>
<proteinExistence type="predicted"/>
<feature type="transmembrane region" description="Helical" evidence="1">
    <location>
        <begin position="341"/>
        <end position="367"/>
    </location>
</feature>
<protein>
    <submittedName>
        <fullName evidence="2">Uncharacterized protein</fullName>
    </submittedName>
</protein>
<reference evidence="2 3" key="1">
    <citation type="submission" date="2017-10" db="EMBL/GenBank/DDBJ databases">
        <title>Sequencing the genomes of 1000 actinobacteria strains.</title>
        <authorList>
            <person name="Klenk H.-P."/>
        </authorList>
    </citation>
    <scope>NUCLEOTIDE SEQUENCE [LARGE SCALE GENOMIC DNA]</scope>
    <source>
        <strain evidence="2 3">DSM 21863</strain>
    </source>
</reference>
<keyword evidence="3" id="KW-1185">Reference proteome</keyword>
<organism evidence="2 3">
    <name type="scientific">Isoptericola jiangsuensis</name>
    <dbReference type="NCBI Taxonomy" id="548579"/>
    <lineage>
        <taxon>Bacteria</taxon>
        <taxon>Bacillati</taxon>
        <taxon>Actinomycetota</taxon>
        <taxon>Actinomycetes</taxon>
        <taxon>Micrococcales</taxon>
        <taxon>Promicromonosporaceae</taxon>
        <taxon>Isoptericola</taxon>
    </lineage>
</organism>
<keyword evidence="1" id="KW-1133">Transmembrane helix</keyword>
<name>A0A2A9EU48_9MICO</name>
<sequence>MSGVLIVARAPQDAVVAALGPVDADVGPTSAAGLTAVWSSGHAPVRALSGVDLVAVWDEPDAGHVVLHVRHDGDERDLVWPAGEATPPPGEPLPTTADLVAAARTVLGDPTADHPDLTGLRWAHDLTTVLEQTFALPVLDPVRRRAVTLYRGRHADARIVGRLAAGTDGVAVTDVGNRWSVLHVDEPEAQQVVTLAAAAAGSRRSLVLQLWRGDGGAAGFDLVQRDHTVAQVGWDDGWRRPVDEGWESRDEIAAVLAHHVDGDVDLPALRALLRSRSRSGDPLARLVELLGVPASALDVLDRAATAPAADQVAGARWWRVVWEESRAEAEARFPRGIGPRWFQLTVTLAAALLSTVVLLFALAVVVTDGALLDQSGVTVVDWLLLPLAVGGIATGTLGHRQVRRRRLAEVDQEAAPGNPA</sequence>
<evidence type="ECO:0000313" key="2">
    <source>
        <dbReference type="EMBL" id="PFG42061.1"/>
    </source>
</evidence>
<dbReference type="Proteomes" id="UP000224130">
    <property type="component" value="Unassembled WGS sequence"/>
</dbReference>
<evidence type="ECO:0000313" key="3">
    <source>
        <dbReference type="Proteomes" id="UP000224130"/>
    </source>
</evidence>